<gene>
    <name evidence="3" type="ORF">V8N49_21090</name>
</gene>
<feature type="coiled-coil region" evidence="1">
    <location>
        <begin position="118"/>
        <end position="152"/>
    </location>
</feature>
<dbReference type="InterPro" id="IPR024983">
    <property type="entry name" value="CHAT_dom"/>
</dbReference>
<evidence type="ECO:0000259" key="2">
    <source>
        <dbReference type="Pfam" id="PF12770"/>
    </source>
</evidence>
<keyword evidence="4" id="KW-1185">Reference proteome</keyword>
<organism evidence="3 4">
    <name type="scientific">Erwinia aphidicola</name>
    <dbReference type="NCBI Taxonomy" id="68334"/>
    <lineage>
        <taxon>Bacteria</taxon>
        <taxon>Pseudomonadati</taxon>
        <taxon>Pseudomonadota</taxon>
        <taxon>Gammaproteobacteria</taxon>
        <taxon>Enterobacterales</taxon>
        <taxon>Erwiniaceae</taxon>
        <taxon>Erwinia</taxon>
    </lineage>
</organism>
<keyword evidence="1" id="KW-0175">Coiled coil</keyword>
<accession>A0ABU8DKU0</accession>
<protein>
    <submittedName>
        <fullName evidence="3">CHAT domain-containing protein</fullName>
    </submittedName>
</protein>
<dbReference type="Proteomes" id="UP001306592">
    <property type="component" value="Unassembled WGS sequence"/>
</dbReference>
<reference evidence="3 4" key="1">
    <citation type="submission" date="2024-02" db="EMBL/GenBank/DDBJ databases">
        <title>First report Erwinia aphidicola in onion in Chile.</title>
        <authorList>
            <person name="Valenzuela M."/>
            <person name="Pena M."/>
            <person name="Dutta B."/>
        </authorList>
    </citation>
    <scope>NUCLEOTIDE SEQUENCE [LARGE SCALE GENOMIC DNA]</scope>
    <source>
        <strain evidence="3 4">QCJ3A</strain>
    </source>
</reference>
<evidence type="ECO:0000256" key="1">
    <source>
        <dbReference type="SAM" id="Coils"/>
    </source>
</evidence>
<dbReference type="Pfam" id="PF12770">
    <property type="entry name" value="CHAT"/>
    <property type="match status" value="1"/>
</dbReference>
<name>A0ABU8DKU0_ERWAP</name>
<sequence>MQITVLEASVFYHGILHHEGSNATNLVFKQPWVKILNIKNPTSLNVRNKLGIIDIYRKNVERKRSDLTRLSEQKSKELAKISGLNNKIQTAIRQMNSSKSATTINNRQEDIFKIQMIISKIEKKVADFEAKISMKNRELHNEQRKLDAQELKEHKNRQQIQEKLQRQQTSALSNVNKTLLEHSDMINTLSKLPEKITVLFFASNPQDQGQLRLDEEVRSIKEMIRSSRHRDAVKLESCWAVRPGDILQNINEFSPTIVHFSGHGSSDDELVLMDNNSNTKLVSMQSIVQAMSVANDNLRLVFFNTCHSQNQASKVIEHVECAIGMSTSIRDDAARVFSAQFYSSLTFGLSVEKSFNQAKAALMLEGIPQEDTPILFMRDGLEAADMYIISQ</sequence>
<evidence type="ECO:0000313" key="4">
    <source>
        <dbReference type="Proteomes" id="UP001306592"/>
    </source>
</evidence>
<proteinExistence type="predicted"/>
<comment type="caution">
    <text evidence="3">The sequence shown here is derived from an EMBL/GenBank/DDBJ whole genome shotgun (WGS) entry which is preliminary data.</text>
</comment>
<feature type="domain" description="CHAT" evidence="2">
    <location>
        <begin position="200"/>
        <end position="364"/>
    </location>
</feature>
<dbReference type="EMBL" id="JBANEI010000021">
    <property type="protein sequence ID" value="MEI2684138.1"/>
    <property type="molecule type" value="Genomic_DNA"/>
</dbReference>
<evidence type="ECO:0000313" key="3">
    <source>
        <dbReference type="EMBL" id="MEI2684138.1"/>
    </source>
</evidence>